<name>A0A0E3HQ74_9CAUD</name>
<dbReference type="SUPFAM" id="SSF55608">
    <property type="entry name" value="Homing endonucleases"/>
    <property type="match status" value="1"/>
</dbReference>
<evidence type="ECO:0000313" key="1">
    <source>
        <dbReference type="EMBL" id="AIX31482.1"/>
    </source>
</evidence>
<accession>A0A0E3HQ74</accession>
<keyword evidence="1" id="KW-0378">Hydrolase</keyword>
<gene>
    <name evidence="2" type="ORF">Syn7803C19_128</name>
    <name evidence="3" type="ORF">Syn7803C21_136</name>
    <name evidence="1" type="ORF">Syn7803US40_138</name>
</gene>
<dbReference type="GO" id="GO:0004519">
    <property type="term" value="F:endonuclease activity"/>
    <property type="evidence" value="ECO:0007669"/>
    <property type="project" value="UniProtKB-KW"/>
</dbReference>
<protein>
    <submittedName>
        <fullName evidence="1">Putative LAGLIDADG homing endonuclease</fullName>
    </submittedName>
</protein>
<organism evidence="1 4">
    <name type="scientific">Synechococcus phage ACG-2014f</name>
    <dbReference type="NCBI Taxonomy" id="1493511"/>
    <lineage>
        <taxon>Viruses</taxon>
        <taxon>Duplodnaviria</taxon>
        <taxon>Heunggongvirae</taxon>
        <taxon>Uroviricota</taxon>
        <taxon>Caudoviricetes</taxon>
        <taxon>Pantevenvirales</taxon>
        <taxon>Kyanoviridae</taxon>
        <taxon>Atlauavirus</taxon>
        <taxon>Atlauavirus tusconc8</taxon>
    </lineage>
</organism>
<dbReference type="Proteomes" id="UP000185298">
    <property type="component" value="Segment"/>
</dbReference>
<proteinExistence type="predicted"/>
<sequence length="127" mass="14944">MDEFSWMVGLIEGEGNFYGSNKGQIQLTIRMTDEDIIQRACNYFGGIKYKRFGPEERSIISKKPIYQLRKSGGVTRGELHTFLQKAYPYFSERRQAQLDRWYERAAQCQKHKGQKWTRPDVIGRNKS</sequence>
<dbReference type="EMBL" id="KJ019149">
    <property type="protein sequence ID" value="AIX43201.1"/>
    <property type="molecule type" value="Genomic_DNA"/>
</dbReference>
<evidence type="ECO:0000313" key="4">
    <source>
        <dbReference type="Proteomes" id="UP000185288"/>
    </source>
</evidence>
<dbReference type="InterPro" id="IPR027434">
    <property type="entry name" value="Homing_endonucl"/>
</dbReference>
<keyword evidence="1" id="KW-0255">Endonuclease</keyword>
<dbReference type="EMBL" id="KJ019100">
    <property type="protein sequence ID" value="AIX31482.1"/>
    <property type="molecule type" value="Genomic_DNA"/>
</dbReference>
<dbReference type="Proteomes" id="UP000185299">
    <property type="component" value="Segment"/>
</dbReference>
<evidence type="ECO:0000313" key="3">
    <source>
        <dbReference type="EMBL" id="AIX43201.1"/>
    </source>
</evidence>
<evidence type="ECO:0000313" key="5">
    <source>
        <dbReference type="Proteomes" id="UP000185298"/>
    </source>
</evidence>
<dbReference type="Proteomes" id="UP000185288">
    <property type="component" value="Segment"/>
</dbReference>
<dbReference type="Gene3D" id="3.10.28.10">
    <property type="entry name" value="Homing endonucleases"/>
    <property type="match status" value="1"/>
</dbReference>
<keyword evidence="1" id="KW-0540">Nuclease</keyword>
<evidence type="ECO:0000313" key="2">
    <source>
        <dbReference type="EMBL" id="AIX42916.1"/>
    </source>
</evidence>
<dbReference type="EMBL" id="KJ019148">
    <property type="protein sequence ID" value="AIX42916.1"/>
    <property type="molecule type" value="Genomic_DNA"/>
</dbReference>
<reference evidence="4 5" key="1">
    <citation type="submission" date="2013-12" db="EMBL/GenBank/DDBJ databases">
        <title>Ecological redundancy of diverse viral populations within a natural community.</title>
        <authorList>
            <person name="Gregory A.C."/>
            <person name="LaButti K."/>
            <person name="Copeland A."/>
            <person name="Woyke T."/>
            <person name="Sullivan M.B."/>
        </authorList>
    </citation>
    <scope>NUCLEOTIDE SEQUENCE [LARGE SCALE GENOMIC DNA]</scope>
    <source>
        <strain evidence="2">Syn7803C19</strain>
        <strain evidence="3">Syn7803C21</strain>
        <strain evidence="1">Syn7803US40</strain>
    </source>
</reference>